<dbReference type="RefSeq" id="XP_066829815.1">
    <property type="nucleotide sequence ID" value="XM_066972924.1"/>
</dbReference>
<evidence type="ECO:0000256" key="8">
    <source>
        <dbReference type="ARBA" id="ARBA00023049"/>
    </source>
</evidence>
<evidence type="ECO:0000256" key="3">
    <source>
        <dbReference type="ARBA" id="ARBA00007319"/>
    </source>
</evidence>
<dbReference type="InterPro" id="IPR036005">
    <property type="entry name" value="Creatinase/aminopeptidase-like"/>
</dbReference>
<feature type="compositionally biased region" description="Low complexity" evidence="13">
    <location>
        <begin position="264"/>
        <end position="273"/>
    </location>
</feature>
<evidence type="ECO:0000256" key="10">
    <source>
        <dbReference type="ARBA" id="ARBA00026155"/>
    </source>
</evidence>
<keyword evidence="4" id="KW-0963">Cytoplasm</keyword>
<evidence type="ECO:0000256" key="12">
    <source>
        <dbReference type="ARBA" id="ARBA00034680"/>
    </source>
</evidence>
<keyword evidence="15" id="KW-1185">Reference proteome</keyword>
<name>A0ABP0ZKI0_9ASCO</name>
<gene>
    <name evidence="14" type="ORF">LODBEIA_P28770</name>
</gene>
<evidence type="ECO:0000256" key="9">
    <source>
        <dbReference type="ARBA" id="ARBA00023242"/>
    </source>
</evidence>
<evidence type="ECO:0000256" key="5">
    <source>
        <dbReference type="ARBA" id="ARBA00022670"/>
    </source>
</evidence>
<evidence type="ECO:0000256" key="1">
    <source>
        <dbReference type="ARBA" id="ARBA00004123"/>
    </source>
</evidence>
<dbReference type="PANTHER" id="PTHR10804:SF102">
    <property type="entry name" value="METALLOPROTEASE ARX1-RELATED"/>
    <property type="match status" value="1"/>
</dbReference>
<dbReference type="GeneID" id="92208073"/>
<sequence>MQVAVHQDDADILLKQRNILDESIVEKYRVAGQITQTGLQYLTSLINNSYHLQVGPKFTIQQLCLLTDSFLMGLLAKAYAHKVNEKGIASPTTINVNELLNGFAPEIDDERDFFLKEGDVATLSLGVQIDGYTSQVSHTLVIYPPSPTELKPSGPLLGNNADALCATHVAVEATIALLGCALAPEKVPQPLKTGSNAITGAQIRELVDSIAEQFNCVVVPGSKVRRIRRFLAGQAEGIVAERDFKGVVWDESHQEAQLLKRTSAKSTSTSNSTELQAHDGRSKPVGTSNSSAVPSDEFVVFPGEVYQVDLRMSGLNTGEQPQQQLGIVTTEEVDHFTGKNYKQNDFNAKASIFVRDFAIVHQLKLKTARKLLGEIDKSFSVFPFKLDFASKSFPINIESSEEEIKESIEKIKEELKSFRLGSAELINRHLVQSKPIQITKFVALKEILSSANPTGKHGIDANKPVLPGMEIPLPQLGISSLKLKSLLKTGANISNVRESSTILLNQDKNEVYRLTGGESTAKMSWVHSQYKLSHELFQVVNHLVQLTKDTRFGIKVKEVGPYKMKQQNLVVESMQVD</sequence>
<keyword evidence="6" id="KW-0479">Metal-binding</keyword>
<evidence type="ECO:0000256" key="6">
    <source>
        <dbReference type="ARBA" id="ARBA00022723"/>
    </source>
</evidence>
<evidence type="ECO:0000313" key="14">
    <source>
        <dbReference type="EMBL" id="CAK9438653.1"/>
    </source>
</evidence>
<dbReference type="PANTHER" id="PTHR10804">
    <property type="entry name" value="PROTEASE FAMILY M24 METHIONYL AMINOPEPTIDASE, AMINOPEPTIDASE P"/>
    <property type="match status" value="1"/>
</dbReference>
<comment type="function">
    <text evidence="12">Probable metalloprotease involved in proper assembly of pre-ribosomal particles during the biogenesis of the 60S ribosomal subunit. Accompanies the pre-60S particles to the cytoplasm.</text>
</comment>
<evidence type="ECO:0000256" key="11">
    <source>
        <dbReference type="ARBA" id="ARBA00033475"/>
    </source>
</evidence>
<proteinExistence type="inferred from homology"/>
<dbReference type="EMBL" id="OZ022407">
    <property type="protein sequence ID" value="CAK9438653.1"/>
    <property type="molecule type" value="Genomic_DNA"/>
</dbReference>
<protein>
    <recommendedName>
        <fullName evidence="10">Probable metalloprotease ARX1</fullName>
    </recommendedName>
    <alternativeName>
        <fullName evidence="11">Associated with ribosomal export complex protein 1</fullName>
    </alternativeName>
</protein>
<keyword evidence="5" id="KW-0645">Protease</keyword>
<dbReference type="SUPFAM" id="SSF55920">
    <property type="entry name" value="Creatinase/aminopeptidase"/>
    <property type="match status" value="1"/>
</dbReference>
<dbReference type="Gene3D" id="3.90.230.10">
    <property type="entry name" value="Creatinase/methionine aminopeptidase superfamily"/>
    <property type="match status" value="1"/>
</dbReference>
<keyword evidence="7" id="KW-0378">Hydrolase</keyword>
<evidence type="ECO:0000313" key="15">
    <source>
        <dbReference type="Proteomes" id="UP001497383"/>
    </source>
</evidence>
<keyword evidence="8" id="KW-0482">Metalloprotease</keyword>
<accession>A0ABP0ZKI0</accession>
<feature type="region of interest" description="Disordered" evidence="13">
    <location>
        <begin position="259"/>
        <end position="292"/>
    </location>
</feature>
<evidence type="ECO:0000256" key="7">
    <source>
        <dbReference type="ARBA" id="ARBA00022801"/>
    </source>
</evidence>
<organism evidence="14 15">
    <name type="scientific">Lodderomyces beijingensis</name>
    <dbReference type="NCBI Taxonomy" id="1775926"/>
    <lineage>
        <taxon>Eukaryota</taxon>
        <taxon>Fungi</taxon>
        <taxon>Dikarya</taxon>
        <taxon>Ascomycota</taxon>
        <taxon>Saccharomycotina</taxon>
        <taxon>Pichiomycetes</taxon>
        <taxon>Debaryomycetaceae</taxon>
        <taxon>Candida/Lodderomyces clade</taxon>
        <taxon>Lodderomyces</taxon>
    </lineage>
</organism>
<dbReference type="Gene3D" id="1.10.10.10">
    <property type="entry name" value="Winged helix-like DNA-binding domain superfamily/Winged helix DNA-binding domain"/>
    <property type="match status" value="1"/>
</dbReference>
<comment type="similarity">
    <text evidence="3">Belongs to the peptidase M24 family.</text>
</comment>
<keyword evidence="9" id="KW-0539">Nucleus</keyword>
<evidence type="ECO:0000256" key="4">
    <source>
        <dbReference type="ARBA" id="ARBA00022490"/>
    </source>
</evidence>
<dbReference type="InterPro" id="IPR036388">
    <property type="entry name" value="WH-like_DNA-bd_sf"/>
</dbReference>
<evidence type="ECO:0000256" key="2">
    <source>
        <dbReference type="ARBA" id="ARBA00004496"/>
    </source>
</evidence>
<comment type="subcellular location">
    <subcellularLocation>
        <location evidence="2">Cytoplasm</location>
    </subcellularLocation>
    <subcellularLocation>
        <location evidence="1">Nucleus</location>
    </subcellularLocation>
</comment>
<evidence type="ECO:0000256" key="13">
    <source>
        <dbReference type="SAM" id="MobiDB-lite"/>
    </source>
</evidence>
<dbReference type="InterPro" id="IPR047113">
    <property type="entry name" value="PA2G4/ARX1"/>
</dbReference>
<reference evidence="14 15" key="1">
    <citation type="submission" date="2024-03" db="EMBL/GenBank/DDBJ databases">
        <authorList>
            <person name="Brejova B."/>
        </authorList>
    </citation>
    <scope>NUCLEOTIDE SEQUENCE [LARGE SCALE GENOMIC DNA]</scope>
    <source>
        <strain evidence="14 15">CBS 14171</strain>
    </source>
</reference>
<dbReference type="Proteomes" id="UP001497383">
    <property type="component" value="Chromosome 3"/>
</dbReference>